<sequence length="84" mass="10121">MSCKKLSKKKKRKKRKERVFFFFSRIDVFFGNAGLDYFRREKHQHCRSPQSPFLFQQRASIGGIFRFPPHVHRLSDTSVDLFCH</sequence>
<keyword evidence="3" id="KW-1185">Reference proteome</keyword>
<dbReference type="Proteomes" id="UP000076858">
    <property type="component" value="Unassembled WGS sequence"/>
</dbReference>
<evidence type="ECO:0000313" key="2">
    <source>
        <dbReference type="EMBL" id="KZS12057.1"/>
    </source>
</evidence>
<dbReference type="EMBL" id="LRGB01001409">
    <property type="protein sequence ID" value="KZS12057.1"/>
    <property type="molecule type" value="Genomic_DNA"/>
</dbReference>
<name>A0A164V7X7_9CRUS</name>
<accession>A0A164V7X7</accession>
<evidence type="ECO:0000313" key="3">
    <source>
        <dbReference type="Proteomes" id="UP000076858"/>
    </source>
</evidence>
<proteinExistence type="predicted"/>
<dbReference type="AlphaFoldDB" id="A0A164V7X7"/>
<comment type="caution">
    <text evidence="2">The sequence shown here is derived from an EMBL/GenBank/DDBJ whole genome shotgun (WGS) entry which is preliminary data.</text>
</comment>
<gene>
    <name evidence="2" type="ORF">APZ42_023149</name>
</gene>
<protein>
    <submittedName>
        <fullName evidence="2">Uncharacterized protein</fullName>
    </submittedName>
</protein>
<keyword evidence="1" id="KW-1133">Transmembrane helix</keyword>
<keyword evidence="1" id="KW-0812">Transmembrane</keyword>
<feature type="transmembrane region" description="Helical" evidence="1">
    <location>
        <begin position="20"/>
        <end position="38"/>
    </location>
</feature>
<evidence type="ECO:0000256" key="1">
    <source>
        <dbReference type="SAM" id="Phobius"/>
    </source>
</evidence>
<reference evidence="2 3" key="1">
    <citation type="submission" date="2016-03" db="EMBL/GenBank/DDBJ databases">
        <title>EvidentialGene: Evidence-directed Construction of Genes on Genomes.</title>
        <authorList>
            <person name="Gilbert D.G."/>
            <person name="Choi J.-H."/>
            <person name="Mockaitis K."/>
            <person name="Colbourne J."/>
            <person name="Pfrender M."/>
        </authorList>
    </citation>
    <scope>NUCLEOTIDE SEQUENCE [LARGE SCALE GENOMIC DNA]</scope>
    <source>
        <strain evidence="2 3">Xinb3</strain>
        <tissue evidence="2">Complete organism</tissue>
    </source>
</reference>
<organism evidence="2 3">
    <name type="scientific">Daphnia magna</name>
    <dbReference type="NCBI Taxonomy" id="35525"/>
    <lineage>
        <taxon>Eukaryota</taxon>
        <taxon>Metazoa</taxon>
        <taxon>Ecdysozoa</taxon>
        <taxon>Arthropoda</taxon>
        <taxon>Crustacea</taxon>
        <taxon>Branchiopoda</taxon>
        <taxon>Diplostraca</taxon>
        <taxon>Cladocera</taxon>
        <taxon>Anomopoda</taxon>
        <taxon>Daphniidae</taxon>
        <taxon>Daphnia</taxon>
    </lineage>
</organism>
<keyword evidence="1" id="KW-0472">Membrane</keyword>